<evidence type="ECO:0000256" key="7">
    <source>
        <dbReference type="ARBA" id="ARBA00022692"/>
    </source>
</evidence>
<dbReference type="Pfam" id="PF03653">
    <property type="entry name" value="UPF0093"/>
    <property type="match status" value="1"/>
</dbReference>
<comment type="similarity">
    <text evidence="3 14">Belongs to the HemJ family.</text>
</comment>
<keyword evidence="12 14" id="KW-0472">Membrane</keyword>
<gene>
    <name evidence="16" type="ORF">GCM10010136_20140</name>
</gene>
<dbReference type="GO" id="GO:0070818">
    <property type="term" value="F:protoporphyrinogen oxidase activity"/>
    <property type="evidence" value="ECO:0007669"/>
    <property type="project" value="UniProtKB-UniRule"/>
</dbReference>
<proteinExistence type="inferred from homology"/>
<name>A0A8J3DHS5_9HYPH</name>
<evidence type="ECO:0000256" key="5">
    <source>
        <dbReference type="ARBA" id="ARBA00022475"/>
    </source>
</evidence>
<dbReference type="GO" id="GO:0046872">
    <property type="term" value="F:metal ion binding"/>
    <property type="evidence" value="ECO:0007669"/>
    <property type="project" value="UniProtKB-UniRule"/>
</dbReference>
<accession>A0A8J3DHS5</accession>
<keyword evidence="9 15" id="KW-1133">Transmembrane helix</keyword>
<keyword evidence="10" id="KW-0560">Oxidoreductase</keyword>
<evidence type="ECO:0000256" key="3">
    <source>
        <dbReference type="ARBA" id="ARBA00006501"/>
    </source>
</evidence>
<comment type="caution">
    <text evidence="16">The sequence shown here is derived from an EMBL/GenBank/DDBJ whole genome shotgun (WGS) entry which is preliminary data.</text>
</comment>
<sequence>MTVALKFIHIVAIAIWSAGLIALPGLYVQRAHVRDEDDLFRLQNIVRYSYVAIISPAAFIAVASGIALIFLQQTFDAWFSLKLTFVGVLAIFHTLTGLVIVRLFKDGEIYPVWRFMLTTALTAAVALTIVVIVLVKPQLDVSFPSFVSEPGALRDMLETISPWTIP</sequence>
<dbReference type="AlphaFoldDB" id="A0A8J3DHS5"/>
<evidence type="ECO:0000256" key="1">
    <source>
        <dbReference type="ARBA" id="ARBA00004651"/>
    </source>
</evidence>
<evidence type="ECO:0000256" key="11">
    <source>
        <dbReference type="ARBA" id="ARBA00023004"/>
    </source>
</evidence>
<dbReference type="UniPathway" id="UPA00251">
    <property type="reaction ID" value="UER00324"/>
</dbReference>
<keyword evidence="6 14" id="KW-0349">Heme</keyword>
<keyword evidence="5 14" id="KW-1003">Cell membrane</keyword>
<evidence type="ECO:0000256" key="8">
    <source>
        <dbReference type="ARBA" id="ARBA00022723"/>
    </source>
</evidence>
<dbReference type="PANTHER" id="PTHR40255:SF1">
    <property type="entry name" value="PROTOPORPHYRINOGEN IX OXIDASE"/>
    <property type="match status" value="1"/>
</dbReference>
<feature type="transmembrane region" description="Helical" evidence="15">
    <location>
        <begin position="48"/>
        <end position="71"/>
    </location>
</feature>
<evidence type="ECO:0000256" key="4">
    <source>
        <dbReference type="ARBA" id="ARBA00017504"/>
    </source>
</evidence>
<dbReference type="EMBL" id="BMZO01000006">
    <property type="protein sequence ID" value="GHC72436.1"/>
    <property type="molecule type" value="Genomic_DNA"/>
</dbReference>
<comment type="cofactor">
    <cofactor evidence="14">
        <name>heme b</name>
        <dbReference type="ChEBI" id="CHEBI:60344"/>
    </cofactor>
    <text evidence="14">Binds 1 heme b (iron(II)-protoporphyrin IX) group per subunit.</text>
</comment>
<evidence type="ECO:0000256" key="10">
    <source>
        <dbReference type="ARBA" id="ARBA00023002"/>
    </source>
</evidence>
<evidence type="ECO:0000256" key="14">
    <source>
        <dbReference type="PIRNR" id="PIRNR004638"/>
    </source>
</evidence>
<evidence type="ECO:0000256" key="12">
    <source>
        <dbReference type="ARBA" id="ARBA00023136"/>
    </source>
</evidence>
<feature type="transmembrane region" description="Helical" evidence="15">
    <location>
        <begin position="115"/>
        <end position="135"/>
    </location>
</feature>
<evidence type="ECO:0000256" key="13">
    <source>
        <dbReference type="ARBA" id="ARBA00048390"/>
    </source>
</evidence>
<evidence type="ECO:0000256" key="6">
    <source>
        <dbReference type="ARBA" id="ARBA00022617"/>
    </source>
</evidence>
<dbReference type="PANTHER" id="PTHR40255">
    <property type="entry name" value="UPF0093 MEMBRANE PROTEIN SLR1790"/>
    <property type="match status" value="1"/>
</dbReference>
<evidence type="ECO:0000256" key="15">
    <source>
        <dbReference type="SAM" id="Phobius"/>
    </source>
</evidence>
<reference evidence="16" key="1">
    <citation type="journal article" date="2014" name="Int. J. Syst. Evol. Microbiol.">
        <title>Complete genome sequence of Corynebacterium casei LMG S-19264T (=DSM 44701T), isolated from a smear-ripened cheese.</title>
        <authorList>
            <consortium name="US DOE Joint Genome Institute (JGI-PGF)"/>
            <person name="Walter F."/>
            <person name="Albersmeier A."/>
            <person name="Kalinowski J."/>
            <person name="Ruckert C."/>
        </authorList>
    </citation>
    <scope>NUCLEOTIDE SEQUENCE</scope>
    <source>
        <strain evidence="16">KCTC 42097</strain>
    </source>
</reference>
<evidence type="ECO:0000313" key="17">
    <source>
        <dbReference type="Proteomes" id="UP000641137"/>
    </source>
</evidence>
<dbReference type="Proteomes" id="UP000641137">
    <property type="component" value="Unassembled WGS sequence"/>
</dbReference>
<comment type="catalytic activity">
    <reaction evidence="13 14">
        <text>protoporphyrinogen IX + 3 A = protoporphyrin IX + 3 AH2</text>
        <dbReference type="Rhea" id="RHEA:62000"/>
        <dbReference type="ChEBI" id="CHEBI:13193"/>
        <dbReference type="ChEBI" id="CHEBI:17499"/>
        <dbReference type="ChEBI" id="CHEBI:57306"/>
        <dbReference type="ChEBI" id="CHEBI:57307"/>
    </reaction>
</comment>
<comment type="pathway">
    <text evidence="2 14">Porphyrin-containing compound metabolism; protoporphyrin-IX biosynthesis; protoporphyrin-IX from protoporphyrinogen-IX: step 1/1.</text>
</comment>
<dbReference type="GO" id="GO:0005886">
    <property type="term" value="C:plasma membrane"/>
    <property type="evidence" value="ECO:0007669"/>
    <property type="project" value="UniProtKB-SubCell"/>
</dbReference>
<dbReference type="InterPro" id="IPR005265">
    <property type="entry name" value="HemJ-like"/>
</dbReference>
<evidence type="ECO:0000256" key="9">
    <source>
        <dbReference type="ARBA" id="ARBA00022989"/>
    </source>
</evidence>
<dbReference type="EC" id="1.3.99.-" evidence="14"/>
<dbReference type="PIRSF" id="PIRSF004638">
    <property type="entry name" value="UCP004638"/>
    <property type="match status" value="1"/>
</dbReference>
<comment type="function">
    <text evidence="14">Catalyzes the oxidation of protoporphyrinogen IX to protoporphyrin IX.</text>
</comment>
<organism evidence="16 17">
    <name type="scientific">Limoniibacter endophyticus</name>
    <dbReference type="NCBI Taxonomy" id="1565040"/>
    <lineage>
        <taxon>Bacteria</taxon>
        <taxon>Pseudomonadati</taxon>
        <taxon>Pseudomonadota</taxon>
        <taxon>Alphaproteobacteria</taxon>
        <taxon>Hyphomicrobiales</taxon>
        <taxon>Bartonellaceae</taxon>
        <taxon>Limoniibacter</taxon>
    </lineage>
</organism>
<feature type="transmembrane region" description="Helical" evidence="15">
    <location>
        <begin position="7"/>
        <end position="28"/>
    </location>
</feature>
<reference evidence="16" key="2">
    <citation type="submission" date="2020-09" db="EMBL/GenBank/DDBJ databases">
        <authorList>
            <person name="Sun Q."/>
            <person name="Kim S."/>
        </authorList>
    </citation>
    <scope>NUCLEOTIDE SEQUENCE</scope>
    <source>
        <strain evidence="16">KCTC 42097</strain>
    </source>
</reference>
<feature type="transmembrane region" description="Helical" evidence="15">
    <location>
        <begin position="83"/>
        <end position="103"/>
    </location>
</feature>
<keyword evidence="8 14" id="KW-0479">Metal-binding</keyword>
<evidence type="ECO:0000256" key="2">
    <source>
        <dbReference type="ARBA" id="ARBA00005073"/>
    </source>
</evidence>
<keyword evidence="17" id="KW-1185">Reference proteome</keyword>
<comment type="subcellular location">
    <subcellularLocation>
        <location evidence="1">Cell membrane</location>
        <topology evidence="1">Multi-pass membrane protein</topology>
    </subcellularLocation>
</comment>
<dbReference type="RefSeq" id="WP_189489876.1">
    <property type="nucleotide sequence ID" value="NZ_BMZO01000006.1"/>
</dbReference>
<keyword evidence="7 15" id="KW-0812">Transmembrane</keyword>
<protein>
    <recommendedName>
        <fullName evidence="4 14">Protoporphyrinogen IX oxidase</fullName>
        <ecNumber evidence="14">1.3.99.-</ecNumber>
    </recommendedName>
</protein>
<keyword evidence="11 14" id="KW-0408">Iron</keyword>
<evidence type="ECO:0000313" key="16">
    <source>
        <dbReference type="EMBL" id="GHC72436.1"/>
    </source>
</evidence>
<dbReference type="GO" id="GO:0006782">
    <property type="term" value="P:protoporphyrinogen IX biosynthetic process"/>
    <property type="evidence" value="ECO:0007669"/>
    <property type="project" value="UniProtKB-UniRule"/>
</dbReference>